<evidence type="ECO:0000313" key="2">
    <source>
        <dbReference type="Proteomes" id="UP000271624"/>
    </source>
</evidence>
<reference evidence="1" key="2">
    <citation type="journal article" date="2019" name="Genome Biol. Evol.">
        <title>Day and night: Metabolic profiles and evolutionary relationships of six axenic non-marine cyanobacteria.</title>
        <authorList>
            <person name="Will S.E."/>
            <person name="Henke P."/>
            <person name="Boedeker C."/>
            <person name="Huang S."/>
            <person name="Brinkmann H."/>
            <person name="Rohde M."/>
            <person name="Jarek M."/>
            <person name="Friedl T."/>
            <person name="Seufert S."/>
            <person name="Schumacher M."/>
            <person name="Overmann J."/>
            <person name="Neumann-Schaal M."/>
            <person name="Petersen J."/>
        </authorList>
    </citation>
    <scope>NUCLEOTIDE SEQUENCE [LARGE SCALE GENOMIC DNA]</scope>
    <source>
        <strain evidence="1">PCC 7102</strain>
    </source>
</reference>
<organism evidence="1 2">
    <name type="scientific">Dulcicalothrix desertica PCC 7102</name>
    <dbReference type="NCBI Taxonomy" id="232991"/>
    <lineage>
        <taxon>Bacteria</taxon>
        <taxon>Bacillati</taxon>
        <taxon>Cyanobacteriota</taxon>
        <taxon>Cyanophyceae</taxon>
        <taxon>Nostocales</taxon>
        <taxon>Calotrichaceae</taxon>
        <taxon>Dulcicalothrix</taxon>
    </lineage>
</organism>
<accession>A0A433VD31</accession>
<comment type="caution">
    <text evidence="1">The sequence shown here is derived from an EMBL/GenBank/DDBJ whole genome shotgun (WGS) entry which is preliminary data.</text>
</comment>
<sequence length="104" mass="11978">MQQQEQISRYCPKLITLITLASMRIFNPNLYKPGVSALVLLTLKCGAIENQCFRVWKKMATQLLMWKILKKKRVDGANGFVSLLSIFPVLLWERTNTLYVGVVF</sequence>
<evidence type="ECO:0000313" key="1">
    <source>
        <dbReference type="EMBL" id="RUT03983.1"/>
    </source>
</evidence>
<dbReference type="AlphaFoldDB" id="A0A433VD31"/>
<protein>
    <submittedName>
        <fullName evidence="1">Uncharacterized protein</fullName>
    </submittedName>
</protein>
<gene>
    <name evidence="1" type="ORF">DSM106972_048970</name>
</gene>
<name>A0A433VD31_9CYAN</name>
<dbReference type="Proteomes" id="UP000271624">
    <property type="component" value="Unassembled WGS sequence"/>
</dbReference>
<dbReference type="EMBL" id="RSCL01000012">
    <property type="protein sequence ID" value="RUT03983.1"/>
    <property type="molecule type" value="Genomic_DNA"/>
</dbReference>
<proteinExistence type="predicted"/>
<reference evidence="1" key="1">
    <citation type="submission" date="2018-12" db="EMBL/GenBank/DDBJ databases">
        <authorList>
            <person name="Will S."/>
            <person name="Neumann-Schaal M."/>
            <person name="Henke P."/>
        </authorList>
    </citation>
    <scope>NUCLEOTIDE SEQUENCE</scope>
    <source>
        <strain evidence="1">PCC 7102</strain>
    </source>
</reference>
<keyword evidence="2" id="KW-1185">Reference proteome</keyword>